<dbReference type="SUPFAM" id="SSF51126">
    <property type="entry name" value="Pectin lyase-like"/>
    <property type="match status" value="1"/>
</dbReference>
<dbReference type="Proteomes" id="UP000466586">
    <property type="component" value="Unassembled WGS sequence"/>
</dbReference>
<dbReference type="InterPro" id="IPR013783">
    <property type="entry name" value="Ig-like_fold"/>
</dbReference>
<accession>A0A7K1YFX0</accession>
<gene>
    <name evidence="3" type="ORF">GS399_18045</name>
</gene>
<comment type="caution">
    <text evidence="3">The sequence shown here is derived from an EMBL/GenBank/DDBJ whole genome shotgun (WGS) entry which is preliminary data.</text>
</comment>
<dbReference type="InterPro" id="IPR011050">
    <property type="entry name" value="Pectin_lyase_fold/virulence"/>
</dbReference>
<dbReference type="RefSeq" id="WP_160846055.1">
    <property type="nucleotide sequence ID" value="NZ_WVHT01000010.1"/>
</dbReference>
<feature type="chain" id="PRO_5029844561" evidence="1">
    <location>
        <begin position="24"/>
        <end position="1281"/>
    </location>
</feature>
<keyword evidence="4" id="KW-1185">Reference proteome</keyword>
<dbReference type="InterPro" id="IPR044023">
    <property type="entry name" value="Ig_7"/>
</dbReference>
<dbReference type="InterPro" id="IPR025667">
    <property type="entry name" value="SprB_repeat"/>
</dbReference>
<dbReference type="InterPro" id="IPR026341">
    <property type="entry name" value="T9SS_type_B"/>
</dbReference>
<dbReference type="Gene3D" id="2.60.40.10">
    <property type="entry name" value="Immunoglobulins"/>
    <property type="match status" value="2"/>
</dbReference>
<sequence length="1281" mass="136398">MNLNLKPLYLLAAFFLFFCSAHADTFVVTSNADSGPGTLREALTLAAANGSAVKDYINFNLPGSTEADRTIVLLSELDNISSNLVIDGSTQPGVALGITDARIELKAAPNFISSAISNVVTGIRIYNVNDIELYSLYFRGFNQSNMGSRGTNIIAGLYVQSVTNLFLGNSGHKGNVFGDNDYSVIGGARNVVVKSNLLGFDILGQVVPSKANSTFTFSDLNFGGDLPEDQNILSKWIGISGDNVIIKNINKIPPFTLPLTFMNLNYDPRIYINGGSNITFKDNTLNFIYLGYTTNFNVVGNKLSNNGFISVFNSNYGIIGGSSVNEENIINYGPGILNTNSKNIQVLHNSIICTTNAYQITNNISTPEIKVLIHSTTEFSGTATPGSIVNIYEDNSNCSICNPVAFYQQVIADASGNWKITGSFATKRFVANATFNNNSSEFTQPRIDNDPVYQVISQPTCGLNNGSIRLDNLHNVLLVEWYNNNSQNTVIATGEELQNVGPGTYFAKLHNGACQIRSPSYTLTNVTPAISANSLTVTQPSCSLSSGSINGLTASNFQADIVTYSWKDQDGNVVGNTANLTQVGAGQYTLYASAKGCTVPYGPVVLQNIPGPEIDVSNVRILPGLCGNATGSITGVSTRGTGTLAYQWKHEDGTNIAGATNTDLTNALAGKYILQVSDQSICSPKLSSPIEVPELGTITITESAAQLRQAQCDGALGSITGFAVSGADRYEWISANGQSIITSSADLVHAAPGKYHLKASNAYCEAFSGEYEIYAPIAIDQSAVTIKDDECGNSVGLISGINVTGGKPPFTFKWTDASGALLNRPNSPNVNSLSAGTYTLTVSDAGGSCPVNATFAVSNYRPGIDLSSMLVQTARCGKNGSIRSIRATGKGAITYTWKREDGTIVSTNTVAELLNASPGKYILEVKDQSSCPPLQSAAIEIPDLGSIAISSSNVQLQHPDCNHPSGAINGLAITGATKYEWIDQNGTSIITPTPNLYNVNPGKYYLKASNQYCDAVSDVYEILEPLELVVRHLKKQDDECGHSSGSIKGLEVTGGQPPYSFTWLDADQQLISTSASSADISGLKEGAYNLMITDSRRACQLGIQFQVKNSQSVVPAPSANDTQICSAGTAVIAVNAPTAGSYRLYDAKESGKLLDENTTGTFLVDVKSSTKFYLRAVDGSCESATVQVNVSVSSDVKIPNTITPNGDGINDTWMIAHIENYPGINVKVFNRYGSVVFSSTGYKTPFDGSRNGQPLSAGVYYYIIDLKKDCKSLTGSLTVLR</sequence>
<dbReference type="EMBL" id="WVHT01000010">
    <property type="protein sequence ID" value="MXV52879.1"/>
    <property type="molecule type" value="Genomic_DNA"/>
</dbReference>
<dbReference type="Pfam" id="PF13573">
    <property type="entry name" value="SprB"/>
    <property type="match status" value="1"/>
</dbReference>
<evidence type="ECO:0000313" key="3">
    <source>
        <dbReference type="EMBL" id="MXV52879.1"/>
    </source>
</evidence>
<evidence type="ECO:0000259" key="2">
    <source>
        <dbReference type="Pfam" id="PF19081"/>
    </source>
</evidence>
<feature type="signal peptide" evidence="1">
    <location>
        <begin position="1"/>
        <end position="23"/>
    </location>
</feature>
<dbReference type="Pfam" id="PF19081">
    <property type="entry name" value="Ig_7"/>
    <property type="match status" value="1"/>
</dbReference>
<proteinExistence type="predicted"/>
<reference evidence="3 4" key="1">
    <citation type="submission" date="2019-11" db="EMBL/GenBank/DDBJ databases">
        <title>Pedobacter sp. HMF7647 Genome sequencing and assembly.</title>
        <authorList>
            <person name="Kang H."/>
            <person name="Kim H."/>
            <person name="Joh K."/>
        </authorList>
    </citation>
    <scope>NUCLEOTIDE SEQUENCE [LARGE SCALE GENOMIC DNA]</scope>
    <source>
        <strain evidence="3 4">HMF7647</strain>
    </source>
</reference>
<protein>
    <submittedName>
        <fullName evidence="3">T9SS type B sorting domain-containing protein</fullName>
    </submittedName>
</protein>
<feature type="domain" description="Ig-like" evidence="2">
    <location>
        <begin position="1116"/>
        <end position="1192"/>
    </location>
</feature>
<organism evidence="3 4">
    <name type="scientific">Hufsiella arboris</name>
    <dbReference type="NCBI Taxonomy" id="2695275"/>
    <lineage>
        <taxon>Bacteria</taxon>
        <taxon>Pseudomonadati</taxon>
        <taxon>Bacteroidota</taxon>
        <taxon>Sphingobacteriia</taxon>
        <taxon>Sphingobacteriales</taxon>
        <taxon>Sphingobacteriaceae</taxon>
        <taxon>Hufsiella</taxon>
    </lineage>
</organism>
<dbReference type="Pfam" id="PF13585">
    <property type="entry name" value="CHU_C"/>
    <property type="match status" value="1"/>
</dbReference>
<dbReference type="NCBIfam" id="TIGR04131">
    <property type="entry name" value="Bac_Flav_CTERM"/>
    <property type="match status" value="1"/>
</dbReference>
<evidence type="ECO:0000256" key="1">
    <source>
        <dbReference type="SAM" id="SignalP"/>
    </source>
</evidence>
<evidence type="ECO:0000313" key="4">
    <source>
        <dbReference type="Proteomes" id="UP000466586"/>
    </source>
</evidence>
<keyword evidence="1" id="KW-0732">Signal</keyword>
<name>A0A7K1YFX0_9SPHI</name>